<protein>
    <submittedName>
        <fullName evidence="2">Uncharacterized protein</fullName>
    </submittedName>
</protein>
<dbReference type="AlphaFoldDB" id="A0A2S7MW70"/>
<organism evidence="2 3">
    <name type="scientific">Pradoshia eiseniae</name>
    <dbReference type="NCBI Taxonomy" id="2064768"/>
    <lineage>
        <taxon>Bacteria</taxon>
        <taxon>Bacillati</taxon>
        <taxon>Bacillota</taxon>
        <taxon>Bacilli</taxon>
        <taxon>Bacillales</taxon>
        <taxon>Bacillaceae</taxon>
        <taxon>Pradoshia</taxon>
    </lineage>
</organism>
<evidence type="ECO:0000256" key="1">
    <source>
        <dbReference type="SAM" id="MobiDB-lite"/>
    </source>
</evidence>
<dbReference type="EMBL" id="PKOZ01000016">
    <property type="protein sequence ID" value="PQD93988.1"/>
    <property type="molecule type" value="Genomic_DNA"/>
</dbReference>
<gene>
    <name evidence="2" type="ORF">CYL18_16570</name>
</gene>
<dbReference type="Proteomes" id="UP000239663">
    <property type="component" value="Unassembled WGS sequence"/>
</dbReference>
<dbReference type="RefSeq" id="WP_104850629.1">
    <property type="nucleotide sequence ID" value="NZ_PKOZ01000016.1"/>
</dbReference>
<evidence type="ECO:0000313" key="2">
    <source>
        <dbReference type="EMBL" id="PQD93988.1"/>
    </source>
</evidence>
<keyword evidence="3" id="KW-1185">Reference proteome</keyword>
<sequence>MKKQVSIAVCLTFICLAGCTEGNATTEPVTKESDQPANTEKSTNEKDQENAMEENLSSPENPSKTDEDDANNVTLTEEEVIASVKKQLQSSLPPKLPKQLPMSSADMQLSAAIHSENDMYRVIFFESKKTIPVNDEELNNISSAKPIAVIEAKQYETAQEAESKIGYISPEDIQTGNEIDLGHSITGFEEGGAGHKWLNWHEGRWYLQIQANNIEGNNDYVPLAKRMVDYLESNTLPAPDKYGSVKVNVDDQKAEDNRISWQEGTIVYSVSEVADPIKMLEIVTHLEGMEE</sequence>
<dbReference type="OrthoDB" id="2138638at2"/>
<reference evidence="2 3" key="1">
    <citation type="submission" date="2017-12" db="EMBL/GenBank/DDBJ databases">
        <title>Taxonomic description and draft genome of Pradoshia cofamensis Gen. nov., sp. nov., a thermotolerant bacillale isolated from anterior gut of earthworm Eisenia fetida.</title>
        <authorList>
            <person name="Saha T."/>
            <person name="Chakraborty R."/>
        </authorList>
    </citation>
    <scope>NUCLEOTIDE SEQUENCE [LARGE SCALE GENOMIC DNA]</scope>
    <source>
        <strain evidence="2 3">EAG3</strain>
    </source>
</reference>
<accession>A0A2S7MW70</accession>
<comment type="caution">
    <text evidence="2">The sequence shown here is derived from an EMBL/GenBank/DDBJ whole genome shotgun (WGS) entry which is preliminary data.</text>
</comment>
<feature type="region of interest" description="Disordered" evidence="1">
    <location>
        <begin position="24"/>
        <end position="69"/>
    </location>
</feature>
<evidence type="ECO:0000313" key="3">
    <source>
        <dbReference type="Proteomes" id="UP000239663"/>
    </source>
</evidence>
<proteinExistence type="predicted"/>
<name>A0A2S7MW70_9BACI</name>